<protein>
    <submittedName>
        <fullName evidence="1">Uncharacterized protein</fullName>
    </submittedName>
</protein>
<proteinExistence type="predicted"/>
<sequence length="171" mass="17246">MIGLPANRLFCLVLLFLFVPAAVCGAPVTRTLSTAEPGAGEVFEVSLSIDGIALGGVVETLPAGYAFAGTDHPDDRVLVRGQKIGFTVMDDTAITYSVTAPASGSGDIAGTWEDFLGETDGEVAASHVAVDGIETAAESGGEKPAAQEAAPQFAVVAAAAALLIAGWGGRR</sequence>
<organism evidence="1 2">
    <name type="scientific">Methanoculleus sediminis</name>
    <dbReference type="NCBI Taxonomy" id="1550566"/>
    <lineage>
        <taxon>Archaea</taxon>
        <taxon>Methanobacteriati</taxon>
        <taxon>Methanobacteriota</taxon>
        <taxon>Stenosarchaea group</taxon>
        <taxon>Methanomicrobia</taxon>
        <taxon>Methanomicrobiales</taxon>
        <taxon>Methanomicrobiaceae</taxon>
        <taxon>Methanoculleus</taxon>
    </lineage>
</organism>
<reference evidence="1 2" key="1">
    <citation type="journal article" date="2015" name="Int. J. Syst. Evol. Microbiol.">
        <title>Methanoculleus sediminis sp. nov., a methanogen from sediments near a submarine mud volcano.</title>
        <authorList>
            <person name="Chen S.C."/>
            <person name="Chen M.F."/>
            <person name="Lai M.C."/>
            <person name="Weng C.Y."/>
            <person name="Wu S.Y."/>
            <person name="Lin S."/>
            <person name="Yang T.F."/>
            <person name="Chen P.C."/>
        </authorList>
    </citation>
    <scope>NUCLEOTIDE SEQUENCE [LARGE SCALE GENOMIC DNA]</scope>
    <source>
        <strain evidence="1 2">S3Fa</strain>
    </source>
</reference>
<keyword evidence="2" id="KW-1185">Reference proteome</keyword>
<dbReference type="EMBL" id="JXOJ01000002">
    <property type="protein sequence ID" value="KLK88362.1"/>
    <property type="molecule type" value="Genomic_DNA"/>
</dbReference>
<comment type="caution">
    <text evidence="1">The sequence shown here is derived from an EMBL/GenBank/DDBJ whole genome shotgun (WGS) entry which is preliminary data.</text>
</comment>
<dbReference type="OrthoDB" id="141574at2157"/>
<evidence type="ECO:0000313" key="1">
    <source>
        <dbReference type="EMBL" id="KLK88362.1"/>
    </source>
</evidence>
<dbReference type="Proteomes" id="UP000035301">
    <property type="component" value="Unassembled WGS sequence"/>
</dbReference>
<dbReference type="RefSeq" id="WP_048182041.1">
    <property type="nucleotide sequence ID" value="NZ_JXOJ01000002.1"/>
</dbReference>
<evidence type="ECO:0000313" key="2">
    <source>
        <dbReference type="Proteomes" id="UP000035301"/>
    </source>
</evidence>
<dbReference type="STRING" id="1550566.SZ63_04875"/>
<accession>A0A0H1R6S5</accession>
<dbReference type="PATRIC" id="fig|1550566.3.peg.1041"/>
<name>A0A0H1R6S5_9EURY</name>
<gene>
    <name evidence="1" type="ORF">SZ63_04875</name>
</gene>
<dbReference type="AlphaFoldDB" id="A0A0H1R6S5"/>